<protein>
    <submittedName>
        <fullName evidence="1">Uncharacterized protein</fullName>
    </submittedName>
</protein>
<evidence type="ECO:0000313" key="2">
    <source>
        <dbReference type="Proteomes" id="UP000199542"/>
    </source>
</evidence>
<dbReference type="EMBL" id="FMTM01000007">
    <property type="protein sequence ID" value="SCW72978.1"/>
    <property type="molecule type" value="Genomic_DNA"/>
</dbReference>
<dbReference type="AlphaFoldDB" id="A0A1G4SV27"/>
<organism evidence="1 2">
    <name type="scientific">Rhizobium mongolense subsp. loessense</name>
    <dbReference type="NCBI Taxonomy" id="158890"/>
    <lineage>
        <taxon>Bacteria</taxon>
        <taxon>Pseudomonadati</taxon>
        <taxon>Pseudomonadota</taxon>
        <taxon>Alphaproteobacteria</taxon>
        <taxon>Hyphomicrobiales</taxon>
        <taxon>Rhizobiaceae</taxon>
        <taxon>Rhizobium/Agrobacterium group</taxon>
        <taxon>Rhizobium</taxon>
    </lineage>
</organism>
<dbReference type="RefSeq" id="WP_092586814.1">
    <property type="nucleotide sequence ID" value="NZ_FMTM01000007.1"/>
</dbReference>
<gene>
    <name evidence="1" type="ORF">SAMN02927900_04233</name>
</gene>
<accession>A0A1G4SV27</accession>
<sequence length="108" mass="11819">MAVDWFATLAEQGDIAKSKEVQVTTLLAMPSLPIEMATLLYSDVEKGAQAFGRILSEMENADIDDELLEAADTLADIWSRLSVASVNKVRELQGLPVITGQRAINSRR</sequence>
<dbReference type="Proteomes" id="UP000199542">
    <property type="component" value="Unassembled WGS sequence"/>
</dbReference>
<reference evidence="1 2" key="1">
    <citation type="submission" date="2016-10" db="EMBL/GenBank/DDBJ databases">
        <authorList>
            <person name="de Groot N.N."/>
        </authorList>
    </citation>
    <scope>NUCLEOTIDE SEQUENCE [LARGE SCALE GENOMIC DNA]</scope>
    <source>
        <strain evidence="1 2">CGMCC 1.3401</strain>
    </source>
</reference>
<proteinExistence type="predicted"/>
<name>A0A1G4SV27_9HYPH</name>
<evidence type="ECO:0000313" key="1">
    <source>
        <dbReference type="EMBL" id="SCW72978.1"/>
    </source>
</evidence>